<evidence type="ECO:0000259" key="2">
    <source>
        <dbReference type="SMART" id="SM00931"/>
    </source>
</evidence>
<comment type="similarity">
    <text evidence="1">Belongs to the NOP5/NOP56 family.</text>
</comment>
<name>A0A1I8IY79_9PLAT</name>
<dbReference type="AlphaFoldDB" id="A0A1I8IY79"/>
<dbReference type="GO" id="GO:0032040">
    <property type="term" value="C:small-subunit processome"/>
    <property type="evidence" value="ECO:0007669"/>
    <property type="project" value="InterPro"/>
</dbReference>
<dbReference type="InterPro" id="IPR002687">
    <property type="entry name" value="Nop_dom"/>
</dbReference>
<dbReference type="GO" id="GO:0030515">
    <property type="term" value="F:snoRNA binding"/>
    <property type="evidence" value="ECO:0007669"/>
    <property type="project" value="InterPro"/>
</dbReference>
<dbReference type="Pfam" id="PF01798">
    <property type="entry name" value="Nop"/>
    <property type="match status" value="1"/>
</dbReference>
<organism evidence="3 4">
    <name type="scientific">Macrostomum lignano</name>
    <dbReference type="NCBI Taxonomy" id="282301"/>
    <lineage>
        <taxon>Eukaryota</taxon>
        <taxon>Metazoa</taxon>
        <taxon>Spiralia</taxon>
        <taxon>Lophotrochozoa</taxon>
        <taxon>Platyhelminthes</taxon>
        <taxon>Rhabditophora</taxon>
        <taxon>Macrostomorpha</taxon>
        <taxon>Macrostomida</taxon>
        <taxon>Macrostomidae</taxon>
        <taxon>Macrostomum</taxon>
    </lineage>
</organism>
<dbReference type="SMART" id="SM00931">
    <property type="entry name" value="NOSIC"/>
    <property type="match status" value="1"/>
</dbReference>
<reference evidence="4" key="1">
    <citation type="submission" date="2016-11" db="UniProtKB">
        <authorList>
            <consortium name="WormBaseParasite"/>
        </authorList>
    </citation>
    <scope>IDENTIFICATION</scope>
</reference>
<protein>
    <submittedName>
        <fullName evidence="4">NOSIC domain-containing protein</fullName>
    </submittedName>
</protein>
<dbReference type="PANTHER" id="PTHR10894">
    <property type="entry name" value="NUCLEOLAR PROTEIN 5 NUCLEOLAR PROTEIN NOP5 NOP58"/>
    <property type="match status" value="1"/>
</dbReference>
<dbReference type="GO" id="GO:0031428">
    <property type="term" value="C:box C/D methylation guide snoRNP complex"/>
    <property type="evidence" value="ECO:0007669"/>
    <property type="project" value="InterPro"/>
</dbReference>
<dbReference type="WBParaSite" id="maker-uti_cns_0042063-snap-gene-0.2-mRNA-1">
    <property type="protein sequence ID" value="maker-uti_cns_0042063-snap-gene-0.2-mRNA-1"/>
    <property type="gene ID" value="maker-uti_cns_0042063-snap-gene-0.2"/>
</dbReference>
<dbReference type="SUPFAM" id="SSF89124">
    <property type="entry name" value="Nop domain"/>
    <property type="match status" value="1"/>
</dbReference>
<keyword evidence="3" id="KW-1185">Reference proteome</keyword>
<dbReference type="InterPro" id="IPR012976">
    <property type="entry name" value="NOSIC"/>
</dbReference>
<accession>A0A1I8IY79</accession>
<dbReference type="Gene3D" id="1.10.287.4070">
    <property type="match status" value="1"/>
</dbReference>
<evidence type="ECO:0000256" key="1">
    <source>
        <dbReference type="ARBA" id="ARBA00009211"/>
    </source>
</evidence>
<proteinExistence type="inferred from homology"/>
<evidence type="ECO:0000313" key="4">
    <source>
        <dbReference type="WBParaSite" id="maker-uti_cns_0042063-snap-gene-0.2-mRNA-1"/>
    </source>
</evidence>
<sequence>MSAEPVYLLFEHASGYALLQVKETEELGLISAQAEAAGSDSSWSPTRRSRAPCPRALENGNAISEGVLHEELRAFLQNNLPKTGKPLLGVGHSKLADSIKEELGRAGSFPELTRCCRQHFPKLVRGLSLIGLAHGYSRAKLKFNVNRADNMIIQAINLLDQLDKDINTFAMRVREWYGYHFPNWSACDDNPTSWPVASFGTFASRISAMIGARRELHTYLIDKMTQDQSAARADAHAGLSGQSGQIIPASTVQYLAPEGPVPRHLKLAQYAKPDLSFHLYGKAAREHKGRVSRYLASKVRILIICF</sequence>
<feature type="domain" description="NOSIC" evidence="2">
    <location>
        <begin position="151"/>
        <end position="201"/>
    </location>
</feature>
<dbReference type="InterPro" id="IPR045056">
    <property type="entry name" value="Nop56/Nop58"/>
</dbReference>
<dbReference type="Proteomes" id="UP000095280">
    <property type="component" value="Unplaced"/>
</dbReference>
<evidence type="ECO:0000313" key="3">
    <source>
        <dbReference type="Proteomes" id="UP000095280"/>
    </source>
</evidence>
<dbReference type="InterPro" id="IPR036070">
    <property type="entry name" value="Nop_dom_sf"/>
</dbReference>
<dbReference type="PANTHER" id="PTHR10894:SF0">
    <property type="entry name" value="NUCLEOLAR PROTEIN 56"/>
    <property type="match status" value="1"/>
</dbReference>